<evidence type="ECO:0000259" key="14">
    <source>
        <dbReference type="PROSITE" id="PS50836"/>
    </source>
</evidence>
<evidence type="ECO:0000256" key="9">
    <source>
        <dbReference type="ARBA" id="ARBA00023033"/>
    </source>
</evidence>
<keyword evidence="4" id="KW-0812">Transmembrane</keyword>
<dbReference type="InterPro" id="IPR024548">
    <property type="entry name" value="Cu2_monoox_C"/>
</dbReference>
<dbReference type="InterPro" id="IPR036508">
    <property type="entry name" value="Chitin-bd_dom_sf"/>
</dbReference>
<dbReference type="PANTHER" id="PTHR10157:SF29">
    <property type="entry name" value="DOPAMINE BETA-HYDROXYLASE"/>
    <property type="match status" value="1"/>
</dbReference>
<dbReference type="GO" id="GO:0042420">
    <property type="term" value="P:dopamine catabolic process"/>
    <property type="evidence" value="ECO:0007669"/>
    <property type="project" value="TreeGrafter"/>
</dbReference>
<evidence type="ECO:0000256" key="12">
    <source>
        <dbReference type="ARBA" id="ARBA00023180"/>
    </source>
</evidence>
<dbReference type="Pfam" id="PF01082">
    <property type="entry name" value="Cu2_monooxygen"/>
    <property type="match status" value="1"/>
</dbReference>
<dbReference type="PROSITE" id="PS50940">
    <property type="entry name" value="CHIT_BIND_II"/>
    <property type="match status" value="1"/>
</dbReference>
<dbReference type="InterPro" id="IPR028460">
    <property type="entry name" value="Tbh/DBH"/>
</dbReference>
<name>A0AA36EXZ4_OCTVU</name>
<evidence type="ECO:0000256" key="4">
    <source>
        <dbReference type="ARBA" id="ARBA00022692"/>
    </source>
</evidence>
<dbReference type="PANTHER" id="PTHR10157">
    <property type="entry name" value="DOPAMINE BETA HYDROXYLASE RELATED"/>
    <property type="match status" value="1"/>
</dbReference>
<dbReference type="GO" id="GO:0005615">
    <property type="term" value="C:extracellular space"/>
    <property type="evidence" value="ECO:0007669"/>
    <property type="project" value="TreeGrafter"/>
</dbReference>
<organism evidence="16 17">
    <name type="scientific">Octopus vulgaris</name>
    <name type="common">Common octopus</name>
    <dbReference type="NCBI Taxonomy" id="6645"/>
    <lineage>
        <taxon>Eukaryota</taxon>
        <taxon>Metazoa</taxon>
        <taxon>Spiralia</taxon>
        <taxon>Lophotrochozoa</taxon>
        <taxon>Mollusca</taxon>
        <taxon>Cephalopoda</taxon>
        <taxon>Coleoidea</taxon>
        <taxon>Octopodiformes</taxon>
        <taxon>Octopoda</taxon>
        <taxon>Incirrata</taxon>
        <taxon>Octopodidae</taxon>
        <taxon>Octopus</taxon>
    </lineage>
</organism>
<sequence>MLRFRLLSMDVVVVVVVVTAVNEDIFLFTKLETEMLRRPKSWLHYCQVLLILLIVLKAAPKVTGRQHYKYNAYLDSQRRFHLWWDVDYKRNVVNFRLLAVVTLDEWFGVGYSAYGNCSNADFFVHWVDENYVQHCKDAWTDSKGILHIDNQQDYKILSGQLNKHALVIEYQRAFDTCDNYDFPFDNGTLHVVFFIGDNTFHYPEGVNVTSLSPGLQRVLLLEADVPIPRHPKDTWTFSVLAPGVTIPARETTYWWYTTKLPALPERQHIIQFESAITKGNENLVHHIEVFLCEWKHGMKIPYFNGPSLVGEKPKELSVCRHVIGAWAMGASALHLPAEAGCAIGGNISRNILLEVHYNNPEMKHGVKDTSGIRFYVTPTRRKYDSGVMEIGLEYTNKMAIPPHQKSFILAGDCISECTELALPDGGIYIFASQLHTHLTGKKVTIRHIRNGTELPPVNYDDHYSPHFQIIKLLPRPVHILPGDSMVIECEYNTEKRPNATIGGFAITDEMCVSYLHYYPNTNLEVCKSSIETKTLNKWFEFIRRWDVDKIDLSRGYRNSYNSVRWTPLTSHLLNKLYEISPLSMQCNQSDGRRFPGNWEGMPQTEITLPLKPPERDCDCTLNNPEKDNRIRFGILNIQASKKKQLNWNEIVAESHMQCVVDDVQNLSHVSHRQYQAQFASGFFECPKMGLLQQTFILVGLLLCINYVPARRLVKRQSNELCGDYAEDFKKRHNEMCQMYYECNLGYLNDVQECAPGTVFNPSIQVCDYLNNTDCGNLQVPKSAIEFGRGGGGNGGGNGGWNGGNGGGQGGGRYGQGGGNGGGGQGGGNGGGGQGGWNGGNGGNGGNRGGGGQGGWNGGNGGNRGGGGKGGWNGGNGGNRGGGQGGGGNYGQGGSGGNRGGQGGGRGGNQGTQWGNGGKRGGQWGGGGNRGGNRGGFVNEDLRSLCSPYDYRLSNCSLAQHKGGKFGRLGYIGVFEASRKMTFRLNRNQRIAVVRYYYHCGSNAADASRRLSEKFYIHAVQGRNIKSLINKFEIKGYDVNNTPRSATSNEKVEQWKLVQSMVRINHS</sequence>
<keyword evidence="17" id="KW-1185">Reference proteome</keyword>
<evidence type="ECO:0000256" key="3">
    <source>
        <dbReference type="ARBA" id="ARBA00010676"/>
    </source>
</evidence>
<evidence type="ECO:0000256" key="2">
    <source>
        <dbReference type="ARBA" id="ARBA00004167"/>
    </source>
</evidence>
<evidence type="ECO:0000313" key="17">
    <source>
        <dbReference type="Proteomes" id="UP001162480"/>
    </source>
</evidence>
<comment type="cofactor">
    <cofactor evidence="1">
        <name>Cu(2+)</name>
        <dbReference type="ChEBI" id="CHEBI:29036"/>
    </cofactor>
</comment>
<dbReference type="GO" id="GO:0005507">
    <property type="term" value="F:copper ion binding"/>
    <property type="evidence" value="ECO:0007669"/>
    <property type="project" value="InterPro"/>
</dbReference>
<keyword evidence="8" id="KW-0186">Copper</keyword>
<accession>A0AA36EXZ4</accession>
<dbReference type="InterPro" id="IPR008977">
    <property type="entry name" value="PHM/PNGase_F_dom_sf"/>
</dbReference>
<dbReference type="Pfam" id="PF01607">
    <property type="entry name" value="CBM_14"/>
    <property type="match status" value="1"/>
</dbReference>
<dbReference type="InterPro" id="IPR000323">
    <property type="entry name" value="Cu2_ascorb_mOase_N"/>
</dbReference>
<keyword evidence="7" id="KW-0560">Oxidoreductase</keyword>
<dbReference type="InterPro" id="IPR036939">
    <property type="entry name" value="Cu2_ascorb_mOase_N_sf"/>
</dbReference>
<evidence type="ECO:0000256" key="8">
    <source>
        <dbReference type="ARBA" id="ARBA00023008"/>
    </source>
</evidence>
<keyword evidence="10" id="KW-0472">Membrane</keyword>
<evidence type="ECO:0000259" key="15">
    <source>
        <dbReference type="PROSITE" id="PS50940"/>
    </source>
</evidence>
<dbReference type="GO" id="GO:0042421">
    <property type="term" value="P:norepinephrine biosynthetic process"/>
    <property type="evidence" value="ECO:0007669"/>
    <property type="project" value="TreeGrafter"/>
</dbReference>
<evidence type="ECO:0000256" key="5">
    <source>
        <dbReference type="ARBA" id="ARBA00022723"/>
    </source>
</evidence>
<evidence type="ECO:0000256" key="6">
    <source>
        <dbReference type="ARBA" id="ARBA00022989"/>
    </source>
</evidence>
<dbReference type="AlphaFoldDB" id="A0AA36EXZ4"/>
<dbReference type="Gene3D" id="2.60.120.230">
    <property type="match status" value="1"/>
</dbReference>
<keyword evidence="12" id="KW-0325">Glycoprotein</keyword>
<dbReference type="GO" id="GO:0008061">
    <property type="term" value="F:chitin binding"/>
    <property type="evidence" value="ECO:0007669"/>
    <property type="project" value="InterPro"/>
</dbReference>
<gene>
    <name evidence="16" type="ORF">OCTVUL_1B019187</name>
</gene>
<keyword evidence="11" id="KW-1015">Disulfide bond</keyword>
<dbReference type="Pfam" id="PF03351">
    <property type="entry name" value="DOMON"/>
    <property type="match status" value="1"/>
</dbReference>
<dbReference type="PRINTS" id="PR00767">
    <property type="entry name" value="DBMONOXGNASE"/>
</dbReference>
<keyword evidence="6" id="KW-1133">Transmembrane helix</keyword>
<feature type="domain" description="DOMON" evidence="14">
    <location>
        <begin position="78"/>
        <end position="196"/>
    </location>
</feature>
<dbReference type="Pfam" id="PF03712">
    <property type="entry name" value="Cu2_monoox_C"/>
    <property type="match status" value="1"/>
</dbReference>
<dbReference type="FunFam" id="2.60.120.230:FF:000001">
    <property type="entry name" value="Monooxygenase, DBH-like 1"/>
    <property type="match status" value="1"/>
</dbReference>
<protein>
    <submittedName>
        <fullName evidence="16">Dopamine beta-hydroxylase</fullName>
    </submittedName>
</protein>
<evidence type="ECO:0000256" key="11">
    <source>
        <dbReference type="ARBA" id="ARBA00023157"/>
    </source>
</evidence>
<dbReference type="Proteomes" id="UP001162480">
    <property type="component" value="Chromosome 1"/>
</dbReference>
<dbReference type="GO" id="GO:0006589">
    <property type="term" value="P:octopamine biosynthetic process"/>
    <property type="evidence" value="ECO:0007669"/>
    <property type="project" value="TreeGrafter"/>
</dbReference>
<dbReference type="SMART" id="SM00664">
    <property type="entry name" value="DoH"/>
    <property type="match status" value="1"/>
</dbReference>
<comment type="subcellular location">
    <subcellularLocation>
        <location evidence="2">Membrane</location>
        <topology evidence="2">Single-pass membrane protein</topology>
    </subcellularLocation>
</comment>
<dbReference type="InterPro" id="IPR002557">
    <property type="entry name" value="Chitin-bd_dom"/>
</dbReference>
<dbReference type="Gene3D" id="2.60.120.310">
    <property type="entry name" value="Copper type II, ascorbate-dependent monooxygenase, N-terminal domain"/>
    <property type="match status" value="1"/>
</dbReference>
<dbReference type="SUPFAM" id="SSF49742">
    <property type="entry name" value="PHM/PNGase F"/>
    <property type="match status" value="2"/>
</dbReference>
<feature type="region of interest" description="Disordered" evidence="13">
    <location>
        <begin position="795"/>
        <end position="932"/>
    </location>
</feature>
<dbReference type="Gene3D" id="2.170.140.10">
    <property type="entry name" value="Chitin binding domain"/>
    <property type="match status" value="1"/>
</dbReference>
<keyword evidence="9" id="KW-0503">Monooxygenase</keyword>
<evidence type="ECO:0000313" key="16">
    <source>
        <dbReference type="EMBL" id="CAI9716180.1"/>
    </source>
</evidence>
<dbReference type="EMBL" id="OX597814">
    <property type="protein sequence ID" value="CAI9716180.1"/>
    <property type="molecule type" value="Genomic_DNA"/>
</dbReference>
<keyword evidence="5" id="KW-0479">Metal-binding</keyword>
<dbReference type="InterPro" id="IPR014784">
    <property type="entry name" value="Cu2_ascorb_mOase-like_C"/>
</dbReference>
<reference evidence="16" key="1">
    <citation type="submission" date="2023-08" db="EMBL/GenBank/DDBJ databases">
        <authorList>
            <person name="Alioto T."/>
            <person name="Alioto T."/>
            <person name="Gomez Garrido J."/>
        </authorList>
    </citation>
    <scope>NUCLEOTIDE SEQUENCE</scope>
</reference>
<evidence type="ECO:0000256" key="7">
    <source>
        <dbReference type="ARBA" id="ARBA00023002"/>
    </source>
</evidence>
<dbReference type="GO" id="GO:0004500">
    <property type="term" value="F:dopamine beta-monooxygenase activity"/>
    <property type="evidence" value="ECO:0007669"/>
    <property type="project" value="InterPro"/>
</dbReference>
<dbReference type="PROSITE" id="PS50836">
    <property type="entry name" value="DOMON"/>
    <property type="match status" value="1"/>
</dbReference>
<dbReference type="CDD" id="cd09631">
    <property type="entry name" value="DOMON_DOH"/>
    <property type="match status" value="1"/>
</dbReference>
<evidence type="ECO:0000256" key="10">
    <source>
        <dbReference type="ARBA" id="ARBA00023136"/>
    </source>
</evidence>
<dbReference type="SMART" id="SM00494">
    <property type="entry name" value="ChtBD2"/>
    <property type="match status" value="1"/>
</dbReference>
<dbReference type="InterPro" id="IPR045266">
    <property type="entry name" value="DOH_DOMON"/>
</dbReference>
<feature type="domain" description="Chitin-binding type-2" evidence="15">
    <location>
        <begin position="718"/>
        <end position="776"/>
    </location>
</feature>
<evidence type="ECO:0000256" key="13">
    <source>
        <dbReference type="SAM" id="MobiDB-lite"/>
    </source>
</evidence>
<proteinExistence type="inferred from homology"/>
<evidence type="ECO:0000256" key="1">
    <source>
        <dbReference type="ARBA" id="ARBA00001973"/>
    </source>
</evidence>
<dbReference type="SUPFAM" id="SSF57625">
    <property type="entry name" value="Invertebrate chitin-binding proteins"/>
    <property type="match status" value="1"/>
</dbReference>
<dbReference type="InterPro" id="IPR005018">
    <property type="entry name" value="DOMON_domain"/>
</dbReference>
<dbReference type="InterPro" id="IPR000945">
    <property type="entry name" value="DBH-like"/>
</dbReference>
<comment type="similarity">
    <text evidence="3">Belongs to the copper type II ascorbate-dependent monooxygenase family.</text>
</comment>
<dbReference type="GO" id="GO:0030667">
    <property type="term" value="C:secretory granule membrane"/>
    <property type="evidence" value="ECO:0007669"/>
    <property type="project" value="TreeGrafter"/>
</dbReference>